<evidence type="ECO:0000256" key="5">
    <source>
        <dbReference type="ARBA" id="ARBA00022759"/>
    </source>
</evidence>
<dbReference type="InterPro" id="IPR020563">
    <property type="entry name" value="X-over_junc_endoDNase_Mg_BS"/>
</dbReference>
<dbReference type="GO" id="GO:0006281">
    <property type="term" value="P:DNA repair"/>
    <property type="evidence" value="ECO:0007669"/>
    <property type="project" value="UniProtKB-UniRule"/>
</dbReference>
<evidence type="ECO:0000256" key="4">
    <source>
        <dbReference type="ARBA" id="ARBA00022723"/>
    </source>
</evidence>
<dbReference type="HAMAP" id="MF_00034">
    <property type="entry name" value="RuvC"/>
    <property type="match status" value="1"/>
</dbReference>
<dbReference type="Proteomes" id="UP000886043">
    <property type="component" value="Unassembled WGS sequence"/>
</dbReference>
<keyword evidence="3 13" id="KW-0540">Nuclease</keyword>
<evidence type="ECO:0000256" key="10">
    <source>
        <dbReference type="ARBA" id="ARBA00023172"/>
    </source>
</evidence>
<evidence type="ECO:0000256" key="14">
    <source>
        <dbReference type="NCBIfam" id="TIGR00228"/>
    </source>
</evidence>
<dbReference type="SUPFAM" id="SSF53098">
    <property type="entry name" value="Ribonuclease H-like"/>
    <property type="match status" value="1"/>
</dbReference>
<dbReference type="CDD" id="cd16962">
    <property type="entry name" value="RuvC"/>
    <property type="match status" value="1"/>
</dbReference>
<feature type="binding site" evidence="13">
    <location>
        <position position="66"/>
    </location>
    <ligand>
        <name>Mg(2+)</name>
        <dbReference type="ChEBI" id="CHEBI:18420"/>
        <label>2</label>
    </ligand>
</feature>
<keyword evidence="7 13" id="KW-0378">Hydrolase</keyword>
<organism evidence="15">
    <name type="scientific">Thermosulfurimonas dismutans</name>
    <dbReference type="NCBI Taxonomy" id="999894"/>
    <lineage>
        <taxon>Bacteria</taxon>
        <taxon>Pseudomonadati</taxon>
        <taxon>Thermodesulfobacteriota</taxon>
        <taxon>Thermodesulfobacteria</taxon>
        <taxon>Thermodesulfobacteriales</taxon>
        <taxon>Thermodesulfobacteriaceae</taxon>
        <taxon>Thermosulfurimonas</taxon>
    </lineage>
</organism>
<dbReference type="GO" id="GO:0000287">
    <property type="term" value="F:magnesium ion binding"/>
    <property type="evidence" value="ECO:0007669"/>
    <property type="project" value="UniProtKB-UniRule"/>
</dbReference>
<dbReference type="InterPro" id="IPR012337">
    <property type="entry name" value="RNaseH-like_sf"/>
</dbReference>
<dbReference type="InterPro" id="IPR002176">
    <property type="entry name" value="X-over_junc_endoDNase_RuvC"/>
</dbReference>
<keyword evidence="2 13" id="KW-0963">Cytoplasm</keyword>
<evidence type="ECO:0000256" key="12">
    <source>
        <dbReference type="ARBA" id="ARBA00029354"/>
    </source>
</evidence>
<proteinExistence type="inferred from homology"/>
<comment type="function">
    <text evidence="13">The RuvA-RuvB-RuvC complex processes Holliday junction (HJ) DNA during genetic recombination and DNA repair. Endonuclease that resolves HJ intermediates. Cleaves cruciform DNA by making single-stranded nicks across the HJ at symmetrical positions within the homologous arms, yielding a 5'-phosphate and a 3'-hydroxyl group; requires a central core of homology in the junction. The consensus cleavage sequence is 5'-(A/T)TT(C/G)-3'. Cleavage occurs on the 3'-side of the TT dinucleotide at the point of strand exchange. HJ branch migration catalyzed by RuvA-RuvB allows RuvC to scan DNA until it finds its consensus sequence, where it cleaves and resolves the cruciform DNA.</text>
</comment>
<name>A0A7C3CPK7_9BACT</name>
<evidence type="ECO:0000256" key="1">
    <source>
        <dbReference type="ARBA" id="ARBA00009518"/>
    </source>
</evidence>
<keyword evidence="6 13" id="KW-0227">DNA damage</keyword>
<dbReference type="PANTHER" id="PTHR30194:SF3">
    <property type="entry name" value="CROSSOVER JUNCTION ENDODEOXYRIBONUCLEASE RUVC"/>
    <property type="match status" value="1"/>
</dbReference>
<dbReference type="AlphaFoldDB" id="A0A7C3CPK7"/>
<evidence type="ECO:0000256" key="9">
    <source>
        <dbReference type="ARBA" id="ARBA00023125"/>
    </source>
</evidence>
<comment type="similarity">
    <text evidence="1 13">Belongs to the RuvC family.</text>
</comment>
<evidence type="ECO:0000256" key="7">
    <source>
        <dbReference type="ARBA" id="ARBA00022801"/>
    </source>
</evidence>
<evidence type="ECO:0000313" key="15">
    <source>
        <dbReference type="EMBL" id="HFC97689.1"/>
    </source>
</evidence>
<evidence type="ECO:0000256" key="13">
    <source>
        <dbReference type="HAMAP-Rule" id="MF_00034"/>
    </source>
</evidence>
<reference evidence="15" key="1">
    <citation type="journal article" date="2020" name="mSystems">
        <title>Genome- and Community-Level Interaction Insights into Carbon Utilization and Element Cycling Functions of Hydrothermarchaeota in Hydrothermal Sediment.</title>
        <authorList>
            <person name="Zhou Z."/>
            <person name="Liu Y."/>
            <person name="Xu W."/>
            <person name="Pan J."/>
            <person name="Luo Z.H."/>
            <person name="Li M."/>
        </authorList>
    </citation>
    <scope>NUCLEOTIDE SEQUENCE [LARGE SCALE GENOMIC DNA]</scope>
    <source>
        <strain evidence="15">HyVt-483</strain>
    </source>
</reference>
<comment type="subcellular location">
    <subcellularLocation>
        <location evidence="13">Cytoplasm</location>
    </subcellularLocation>
</comment>
<evidence type="ECO:0000256" key="2">
    <source>
        <dbReference type="ARBA" id="ARBA00022490"/>
    </source>
</evidence>
<feature type="binding site" evidence="13">
    <location>
        <position position="138"/>
    </location>
    <ligand>
        <name>Mg(2+)</name>
        <dbReference type="ChEBI" id="CHEBI:18420"/>
        <label>1</label>
    </ligand>
</feature>
<evidence type="ECO:0000256" key="8">
    <source>
        <dbReference type="ARBA" id="ARBA00022842"/>
    </source>
</evidence>
<evidence type="ECO:0000256" key="3">
    <source>
        <dbReference type="ARBA" id="ARBA00022722"/>
    </source>
</evidence>
<accession>A0A7C3CPK7</accession>
<protein>
    <recommendedName>
        <fullName evidence="13 14">Crossover junction endodeoxyribonuclease RuvC</fullName>
        <ecNumber evidence="13 14">3.1.21.10</ecNumber>
    </recommendedName>
    <alternativeName>
        <fullName evidence="13">Holliday junction nuclease RuvC</fullName>
    </alternativeName>
    <alternativeName>
        <fullName evidence="13">Holliday junction resolvase RuvC</fullName>
    </alternativeName>
</protein>
<feature type="binding site" evidence="13">
    <location>
        <position position="7"/>
    </location>
    <ligand>
        <name>Mg(2+)</name>
        <dbReference type="ChEBI" id="CHEBI:18420"/>
        <label>1</label>
    </ligand>
</feature>
<gene>
    <name evidence="13 15" type="primary">ruvC</name>
    <name evidence="15" type="ORF">ENJ40_04405</name>
</gene>
<dbReference type="GO" id="GO:0006310">
    <property type="term" value="P:DNA recombination"/>
    <property type="evidence" value="ECO:0007669"/>
    <property type="project" value="UniProtKB-UniRule"/>
</dbReference>
<sequence length="159" mass="17934">MRILGIDPGSRVTGYAVVEEESNPRVLSWGILSLKRQDSLPERLRTLYQELLHLWEEFRPAVLVLEEVIPERFPRAALALGQAQGVVLLLAAQKGLSWYLYHPSTVKQTLTGNGRASKEQVAYMVKNMLNLEEDPPLDATDALALALTHLLRMRSCFPR</sequence>
<evidence type="ECO:0000256" key="6">
    <source>
        <dbReference type="ARBA" id="ARBA00022763"/>
    </source>
</evidence>
<comment type="caution">
    <text evidence="15">The sequence shown here is derived from an EMBL/GenBank/DDBJ whole genome shotgun (WGS) entry which is preliminary data.</text>
</comment>
<dbReference type="PANTHER" id="PTHR30194">
    <property type="entry name" value="CROSSOVER JUNCTION ENDODEOXYRIBONUCLEASE RUVC"/>
    <property type="match status" value="1"/>
</dbReference>
<keyword evidence="9 13" id="KW-0238">DNA-binding</keyword>
<keyword evidence="10 13" id="KW-0233">DNA recombination</keyword>
<evidence type="ECO:0000256" key="11">
    <source>
        <dbReference type="ARBA" id="ARBA00023204"/>
    </source>
</evidence>
<dbReference type="Pfam" id="PF02075">
    <property type="entry name" value="RuvC"/>
    <property type="match status" value="1"/>
</dbReference>
<keyword evidence="11 13" id="KW-0234">DNA repair</keyword>
<dbReference type="EMBL" id="DRMH01000056">
    <property type="protein sequence ID" value="HFC97689.1"/>
    <property type="molecule type" value="Genomic_DNA"/>
</dbReference>
<dbReference type="GO" id="GO:0003677">
    <property type="term" value="F:DNA binding"/>
    <property type="evidence" value="ECO:0007669"/>
    <property type="project" value="UniProtKB-KW"/>
</dbReference>
<keyword evidence="5 13" id="KW-0255">Endonuclease</keyword>
<dbReference type="NCBIfam" id="TIGR00228">
    <property type="entry name" value="ruvC"/>
    <property type="match status" value="1"/>
</dbReference>
<dbReference type="PRINTS" id="PR00696">
    <property type="entry name" value="RSOLVASERUVC"/>
</dbReference>
<comment type="subunit">
    <text evidence="13">Homodimer which binds Holliday junction (HJ) DNA. The HJ becomes 2-fold symmetrical on binding to RuvC with unstacked arms; it has a different conformation from HJ DNA in complex with RuvA. In the full resolvosome a probable DNA-RuvA(4)-RuvB(12)-RuvC(2) complex forms which resolves the HJ.</text>
</comment>
<dbReference type="PROSITE" id="PS01321">
    <property type="entry name" value="RUVC"/>
    <property type="match status" value="1"/>
</dbReference>
<keyword evidence="4 13" id="KW-0479">Metal-binding</keyword>
<feature type="active site" evidence="13">
    <location>
        <position position="138"/>
    </location>
</feature>
<dbReference type="FunFam" id="3.30.420.10:FF:000002">
    <property type="entry name" value="Crossover junction endodeoxyribonuclease RuvC"/>
    <property type="match status" value="1"/>
</dbReference>
<keyword evidence="8 13" id="KW-0460">Magnesium</keyword>
<dbReference type="EC" id="3.1.21.10" evidence="13 14"/>
<dbReference type="InterPro" id="IPR036397">
    <property type="entry name" value="RNaseH_sf"/>
</dbReference>
<dbReference type="GO" id="GO:0005737">
    <property type="term" value="C:cytoplasm"/>
    <property type="evidence" value="ECO:0007669"/>
    <property type="project" value="UniProtKB-SubCell"/>
</dbReference>
<dbReference type="Gene3D" id="3.30.420.10">
    <property type="entry name" value="Ribonuclease H-like superfamily/Ribonuclease H"/>
    <property type="match status" value="1"/>
</dbReference>
<comment type="catalytic activity">
    <reaction evidence="12 13">
        <text>Endonucleolytic cleavage at a junction such as a reciprocal single-stranded crossover between two homologous DNA duplexes (Holliday junction).</text>
        <dbReference type="EC" id="3.1.21.10"/>
    </reaction>
</comment>
<dbReference type="GO" id="GO:0008821">
    <property type="term" value="F:crossover junction DNA endonuclease activity"/>
    <property type="evidence" value="ECO:0007669"/>
    <property type="project" value="UniProtKB-UniRule"/>
</dbReference>
<comment type="cofactor">
    <cofactor evidence="13">
        <name>Mg(2+)</name>
        <dbReference type="ChEBI" id="CHEBI:18420"/>
    </cofactor>
    <text evidence="13">Binds 2 Mg(2+) ion per subunit.</text>
</comment>
<dbReference type="GO" id="GO:0048476">
    <property type="term" value="C:Holliday junction resolvase complex"/>
    <property type="evidence" value="ECO:0007669"/>
    <property type="project" value="UniProtKB-UniRule"/>
</dbReference>
<feature type="active site" evidence="13">
    <location>
        <position position="66"/>
    </location>
</feature>
<feature type="active site" evidence="13">
    <location>
        <position position="7"/>
    </location>
</feature>